<keyword evidence="2" id="KW-1185">Reference proteome</keyword>
<dbReference type="OrthoDB" id="304622at2759"/>
<accession>S9V4T1</accession>
<dbReference type="AlphaFoldDB" id="S9V4T1"/>
<comment type="caution">
    <text evidence="1">The sequence shown here is derived from an EMBL/GenBank/DDBJ whole genome shotgun (WGS) entry which is preliminary data.</text>
</comment>
<evidence type="ECO:0000313" key="1">
    <source>
        <dbReference type="EMBL" id="EPY17895.1"/>
    </source>
</evidence>
<gene>
    <name evidence="1" type="ORF">STCU_10335</name>
</gene>
<sequence>MADSFTHSRSRGAHFGTSSLSASLNMSINVRAAVAIRRARMMLQERPAWLLDYEPYMAPLLPVGYVCKVRLAVCARTVNAASFTNSTRSVHFDVNNFEHRAAESQQAFKAKDNLKAFMKEWVVKPLRSCFFVSEEGRVWRPVRPGSRPANAAADAEDAYEQEIPMVAESVITPVHATAAQRALDQQHPLHVFIDLVFVADRPFCLAMLVLNKPLVYEGMAAWVKHVYVHVDDTLVYDSGDAALQLDVATHAGARAASGNTGATLRDAADDHVQQMRRVLPKYKSSLRKYILFTLDEKLLREVKKEAGL</sequence>
<organism evidence="1 2">
    <name type="scientific">Strigomonas culicis</name>
    <dbReference type="NCBI Taxonomy" id="28005"/>
    <lineage>
        <taxon>Eukaryota</taxon>
        <taxon>Discoba</taxon>
        <taxon>Euglenozoa</taxon>
        <taxon>Kinetoplastea</taxon>
        <taxon>Metakinetoplastina</taxon>
        <taxon>Trypanosomatida</taxon>
        <taxon>Trypanosomatidae</taxon>
        <taxon>Strigomonadinae</taxon>
        <taxon>Strigomonas</taxon>
    </lineage>
</organism>
<proteinExistence type="predicted"/>
<reference evidence="1 2" key="1">
    <citation type="journal article" date="2013" name="PLoS ONE">
        <title>Predicting the Proteins of Angomonas deanei, Strigomonas culicis and Their Respective Endosymbionts Reveals New Aspects of the Trypanosomatidae Family.</title>
        <authorList>
            <person name="Motta M.C."/>
            <person name="Martins A.C."/>
            <person name="de Souza S.S."/>
            <person name="Catta-Preta C.M."/>
            <person name="Silva R."/>
            <person name="Klein C.C."/>
            <person name="de Almeida L.G."/>
            <person name="de Lima Cunha O."/>
            <person name="Ciapina L.P."/>
            <person name="Brocchi M."/>
            <person name="Colabardini A.C."/>
            <person name="de Araujo Lima B."/>
            <person name="Machado C.R."/>
            <person name="de Almeida Soares C.M."/>
            <person name="Probst C.M."/>
            <person name="de Menezes C.B."/>
            <person name="Thompson C.E."/>
            <person name="Bartholomeu D.C."/>
            <person name="Gradia D.F."/>
            <person name="Pavoni D.P."/>
            <person name="Grisard E.C."/>
            <person name="Fantinatti-Garboggini F."/>
            <person name="Marchini F.K."/>
            <person name="Rodrigues-Luiz G.F."/>
            <person name="Wagner G."/>
            <person name="Goldman G.H."/>
            <person name="Fietto J.L."/>
            <person name="Elias M.C."/>
            <person name="Goldman M.H."/>
            <person name="Sagot M.F."/>
            <person name="Pereira M."/>
            <person name="Stoco P.H."/>
            <person name="de Mendonca-Neto R.P."/>
            <person name="Teixeira S.M."/>
            <person name="Maciel T.E."/>
            <person name="de Oliveira Mendes T.A."/>
            <person name="Urmenyi T.P."/>
            <person name="de Souza W."/>
            <person name="Schenkman S."/>
            <person name="de Vasconcelos A.T."/>
        </authorList>
    </citation>
    <scope>NUCLEOTIDE SEQUENCE [LARGE SCALE GENOMIC DNA]</scope>
</reference>
<protein>
    <submittedName>
        <fullName evidence="1">Uncharacterized protein</fullName>
    </submittedName>
</protein>
<name>S9V4T1_9TRYP</name>
<dbReference type="EMBL" id="ATMH01010232">
    <property type="protein sequence ID" value="EPY17895.1"/>
    <property type="molecule type" value="Genomic_DNA"/>
</dbReference>
<evidence type="ECO:0000313" key="2">
    <source>
        <dbReference type="Proteomes" id="UP000015354"/>
    </source>
</evidence>
<dbReference type="Proteomes" id="UP000015354">
    <property type="component" value="Unassembled WGS sequence"/>
</dbReference>